<dbReference type="EMBL" id="JACEIK010010158">
    <property type="protein sequence ID" value="MCE3215013.1"/>
    <property type="molecule type" value="Genomic_DNA"/>
</dbReference>
<proteinExistence type="predicted"/>
<comment type="caution">
    <text evidence="3">The sequence shown here is derived from an EMBL/GenBank/DDBJ whole genome shotgun (WGS) entry which is preliminary data.</text>
</comment>
<gene>
    <name evidence="3" type="ORF">HAX54_000539</name>
</gene>
<feature type="region of interest" description="Disordered" evidence="1">
    <location>
        <begin position="265"/>
        <end position="294"/>
    </location>
</feature>
<dbReference type="Proteomes" id="UP000823775">
    <property type="component" value="Unassembled WGS sequence"/>
</dbReference>
<evidence type="ECO:0000256" key="1">
    <source>
        <dbReference type="SAM" id="MobiDB-lite"/>
    </source>
</evidence>
<evidence type="ECO:0000259" key="2">
    <source>
        <dbReference type="Pfam" id="PF20167"/>
    </source>
</evidence>
<dbReference type="InterPro" id="IPR046796">
    <property type="entry name" value="Transposase_32_dom"/>
</dbReference>
<organism evidence="3 4">
    <name type="scientific">Datura stramonium</name>
    <name type="common">Jimsonweed</name>
    <name type="synonym">Common thornapple</name>
    <dbReference type="NCBI Taxonomy" id="4076"/>
    <lineage>
        <taxon>Eukaryota</taxon>
        <taxon>Viridiplantae</taxon>
        <taxon>Streptophyta</taxon>
        <taxon>Embryophyta</taxon>
        <taxon>Tracheophyta</taxon>
        <taxon>Spermatophyta</taxon>
        <taxon>Magnoliopsida</taxon>
        <taxon>eudicotyledons</taxon>
        <taxon>Gunneridae</taxon>
        <taxon>Pentapetalae</taxon>
        <taxon>asterids</taxon>
        <taxon>lamiids</taxon>
        <taxon>Solanales</taxon>
        <taxon>Solanaceae</taxon>
        <taxon>Solanoideae</taxon>
        <taxon>Datureae</taxon>
        <taxon>Datura</taxon>
    </lineage>
</organism>
<reference evidence="3 4" key="1">
    <citation type="journal article" date="2021" name="BMC Genomics">
        <title>Datura genome reveals duplications of psychoactive alkaloid biosynthetic genes and high mutation rate following tissue culture.</title>
        <authorList>
            <person name="Rajewski A."/>
            <person name="Carter-House D."/>
            <person name="Stajich J."/>
            <person name="Litt A."/>
        </authorList>
    </citation>
    <scope>NUCLEOTIDE SEQUENCE [LARGE SCALE GENOMIC DNA]</scope>
    <source>
        <strain evidence="3">AR-01</strain>
    </source>
</reference>
<keyword evidence="4" id="KW-1185">Reference proteome</keyword>
<evidence type="ECO:0000313" key="4">
    <source>
        <dbReference type="Proteomes" id="UP000823775"/>
    </source>
</evidence>
<dbReference type="Pfam" id="PF20167">
    <property type="entry name" value="Transposase_32"/>
    <property type="match status" value="1"/>
</dbReference>
<name>A0ABS8WSJ1_DATST</name>
<protein>
    <recommendedName>
        <fullName evidence="2">Putative plant transposon protein domain-containing protein</fullName>
    </recommendedName>
</protein>
<sequence length="322" mass="36335">MSIFPHSHTSQASVLTNTLQVRFGVEGMEECYMDFKEKRVIHAEAQFDVESFKTACPDIYRQIGMHDWGPFATPVDPYLPKLVWEFYASYKARKHLMKRRGCTEAFSGLTSVWVQGQEVPVTPEAINSIYWDEMIPSHLIFCNKVEDKANQFQWVSSLISKGLVCSRLIPSWNTSEVPIEVAILLACIMDHVHINVGEIIADQFKRKAKQQATVLPFPNLVCMLYMRATCPLFQPLDRMVQANSVITLATKIDKEAPAMKRAKYTGNMTPPSLSASTHTATAPLHKAEPHNSPPPNLLKIAQRAKMHENQLVRLAKALPSMI</sequence>
<feature type="domain" description="Putative plant transposon protein" evidence="2">
    <location>
        <begin position="66"/>
        <end position="224"/>
    </location>
</feature>
<feature type="compositionally biased region" description="Polar residues" evidence="1">
    <location>
        <begin position="266"/>
        <end position="280"/>
    </location>
</feature>
<accession>A0ABS8WSJ1</accession>
<evidence type="ECO:0000313" key="3">
    <source>
        <dbReference type="EMBL" id="MCE3215013.1"/>
    </source>
</evidence>